<protein>
    <submittedName>
        <fullName evidence="2">Uncharacterized protein</fullName>
    </submittedName>
</protein>
<name>F2WLV5_9VIRU</name>
<dbReference type="KEGG" id="vg:10399960"/>
<keyword evidence="3" id="KW-1185">Reference proteome</keyword>
<sequence>MDSFFKICVHLPFSGPERKYDDANEPAQKAKQRTDATHNFYKNSKYKS</sequence>
<organism evidence="2 3">
    <name type="scientific">Lausannevirus</name>
    <dbReference type="NCBI Taxonomy" id="999883"/>
    <lineage>
        <taxon>Viruses</taxon>
        <taxon>Varidnaviria</taxon>
        <taxon>Bamfordvirae</taxon>
        <taxon>Nucleocytoviricota</taxon>
        <taxon>Megaviricetes</taxon>
        <taxon>Pimascovirales</taxon>
        <taxon>Pimascovirales incertae sedis</taxon>
        <taxon>Marseilleviridae</taxon>
        <taxon>Losannavirus</taxon>
        <taxon>Losannavirus lausannense</taxon>
    </lineage>
</organism>
<dbReference type="Proteomes" id="UP000203366">
    <property type="component" value="Segment"/>
</dbReference>
<evidence type="ECO:0000256" key="1">
    <source>
        <dbReference type="SAM" id="MobiDB-lite"/>
    </source>
</evidence>
<gene>
    <name evidence="2" type="ORF">LAU_0378</name>
</gene>
<dbReference type="EMBL" id="HQ113105">
    <property type="protein sequence ID" value="AEA07228.1"/>
    <property type="molecule type" value="Genomic_DNA"/>
</dbReference>
<evidence type="ECO:0000313" key="2">
    <source>
        <dbReference type="EMBL" id="AEA07228.1"/>
    </source>
</evidence>
<feature type="region of interest" description="Disordered" evidence="1">
    <location>
        <begin position="18"/>
        <end position="48"/>
    </location>
</feature>
<evidence type="ECO:0000313" key="3">
    <source>
        <dbReference type="Proteomes" id="UP000203366"/>
    </source>
</evidence>
<reference evidence="2 3" key="1">
    <citation type="journal article" date="2011" name="Environ. Microbiol.">
        <title>Lausannevirus, a giant amoebal virus encoding histone doublets.</title>
        <authorList>
            <person name="Thomas V."/>
            <person name="Bertelli C."/>
            <person name="Collyn F."/>
            <person name="Casson N."/>
            <person name="Telenti A."/>
            <person name="Goesmann A."/>
            <person name="Croxatto A."/>
            <person name="Greub G."/>
        </authorList>
    </citation>
    <scope>NUCLEOTIDE SEQUENCE [LARGE SCALE GENOMIC DNA]</scope>
    <source>
        <strain evidence="2">7715</strain>
    </source>
</reference>
<dbReference type="GeneID" id="10399960"/>
<accession>F2WLV5</accession>
<dbReference type="RefSeq" id="YP_004347340.1">
    <property type="nucleotide sequence ID" value="NC_015326.1"/>
</dbReference>
<proteinExistence type="predicted"/>